<feature type="binding site" evidence="9">
    <location>
        <position position="206"/>
    </location>
    <ligand>
        <name>substrate</name>
    </ligand>
</feature>
<feature type="binding site" evidence="9">
    <location>
        <position position="176"/>
    </location>
    <ligand>
        <name>NADP(+)</name>
        <dbReference type="ChEBI" id="CHEBI:58349"/>
    </ligand>
</feature>
<dbReference type="GO" id="GO:0070401">
    <property type="term" value="F:NADP+ binding"/>
    <property type="evidence" value="ECO:0007669"/>
    <property type="project" value="UniProtKB-UniRule"/>
</dbReference>
<organism evidence="11 12">
    <name type="scientific">Horticoccus luteus</name>
    <dbReference type="NCBI Taxonomy" id="2862869"/>
    <lineage>
        <taxon>Bacteria</taxon>
        <taxon>Pseudomonadati</taxon>
        <taxon>Verrucomicrobiota</taxon>
        <taxon>Opitutia</taxon>
        <taxon>Opitutales</taxon>
        <taxon>Opitutaceae</taxon>
        <taxon>Horticoccus</taxon>
    </lineage>
</organism>
<evidence type="ECO:0000259" key="10">
    <source>
        <dbReference type="Pfam" id="PF01370"/>
    </source>
</evidence>
<evidence type="ECO:0000256" key="7">
    <source>
        <dbReference type="ARBA" id="ARBA00023268"/>
    </source>
</evidence>
<dbReference type="GO" id="GO:0016853">
    <property type="term" value="F:isomerase activity"/>
    <property type="evidence" value="ECO:0007669"/>
    <property type="project" value="UniProtKB-KW"/>
</dbReference>
<dbReference type="InterPro" id="IPR028614">
    <property type="entry name" value="GDP_fucose/colitose_synth"/>
</dbReference>
<feature type="binding site" evidence="9">
    <location>
        <position position="266"/>
    </location>
    <ligand>
        <name>substrate</name>
    </ligand>
</feature>
<evidence type="ECO:0000313" key="11">
    <source>
        <dbReference type="EMBL" id="QYM77895.1"/>
    </source>
</evidence>
<dbReference type="FunFam" id="3.40.50.720:FF:000101">
    <property type="entry name" value="GDP-L-fucose synthase"/>
    <property type="match status" value="1"/>
</dbReference>
<evidence type="ECO:0000256" key="8">
    <source>
        <dbReference type="ARBA" id="ARBA00051935"/>
    </source>
</evidence>
<sequence length="312" mass="34162">MKIYIAGDRGMVGSALVRRLTGEPGVTVVTRSREKLDLEQQAQVEAFFAAERPEVAIIAAARVGGIYANKTYPAEFIYSNMIVAANAIHAAWKQGTKRLLFLGSSCIYPKHAPQPMPEECLLTSPLEPTNEAYAIAKIAGLKLCQYYRQQHGVLFHSAMPTNLYGPGDNYHLENSHVLPALLRKFHEAKEAGRAEVVAWGTGAPKREFLHVDDLADACAFLLTLENPPDWINVGTGTDVTIKELTETVAEVTGFGGRIVWDASKPDGTPRKLLDVSRLTELGWRARIALREGVARTYAAFLAEQAAGTLRGF</sequence>
<dbReference type="KEGG" id="ole:K0B96_11265"/>
<evidence type="ECO:0000256" key="1">
    <source>
        <dbReference type="ARBA" id="ARBA00004883"/>
    </source>
</evidence>
<evidence type="ECO:0000256" key="9">
    <source>
        <dbReference type="HAMAP-Rule" id="MF_00956"/>
    </source>
</evidence>
<keyword evidence="5 9" id="KW-0560">Oxidoreductase</keyword>
<dbReference type="PANTHER" id="PTHR43238">
    <property type="entry name" value="GDP-L-FUCOSE SYNTHASE"/>
    <property type="match status" value="1"/>
</dbReference>
<dbReference type="Gene3D" id="3.90.25.10">
    <property type="entry name" value="UDP-galactose 4-epimerase, domain 1"/>
    <property type="match status" value="1"/>
</dbReference>
<feature type="binding site" evidence="9">
    <location>
        <position position="184"/>
    </location>
    <ligand>
        <name>substrate</name>
    </ligand>
</feature>
<keyword evidence="6 9" id="KW-0413">Isomerase</keyword>
<name>A0A8F9TRX2_9BACT</name>
<comment type="similarity">
    <text evidence="2 9">Belongs to the NAD(P)-dependent epimerase/dehydratase family. Fucose synthase subfamily.</text>
</comment>
<dbReference type="InterPro" id="IPR001509">
    <property type="entry name" value="Epimerase_deHydtase"/>
</dbReference>
<dbReference type="EMBL" id="CP080507">
    <property type="protein sequence ID" value="QYM77895.1"/>
    <property type="molecule type" value="Genomic_DNA"/>
</dbReference>
<dbReference type="AlphaFoldDB" id="A0A8F9TRX2"/>
<dbReference type="UniPathway" id="UPA00128">
    <property type="reaction ID" value="UER00191"/>
</dbReference>
<dbReference type="CDD" id="cd05239">
    <property type="entry name" value="GDP_FS_SDR_e"/>
    <property type="match status" value="1"/>
</dbReference>
<reference evidence="11" key="1">
    <citation type="submission" date="2021-08" db="EMBL/GenBank/DDBJ databases">
        <title>Genome of a novel bacterium of the phylum Verrucomicrobia, Oleiharenicola sp. KSB-15.</title>
        <authorList>
            <person name="Chung J.-H."/>
            <person name="Ahn J.-H."/>
            <person name="Yoon Y."/>
            <person name="Kim D.-Y."/>
            <person name="An S.-H."/>
            <person name="Park I."/>
            <person name="Yeon J."/>
        </authorList>
    </citation>
    <scope>NUCLEOTIDE SEQUENCE</scope>
    <source>
        <strain evidence="11">KSB-15</strain>
    </source>
</reference>
<proteinExistence type="inferred from homology"/>
<feature type="binding site" evidence="9">
    <location>
        <position position="199"/>
    </location>
    <ligand>
        <name>substrate</name>
    </ligand>
</feature>
<gene>
    <name evidence="9" type="primary">fcl</name>
    <name evidence="11" type="ORF">K0B96_11265</name>
</gene>
<comment type="pathway">
    <text evidence="1 9">Nucleotide-sugar biosynthesis; GDP-L-fucose biosynthesis via de novo pathway; GDP-L-fucose from GDP-alpha-D-mannose: step 2/2.</text>
</comment>
<evidence type="ECO:0000256" key="5">
    <source>
        <dbReference type="ARBA" id="ARBA00023002"/>
    </source>
</evidence>
<dbReference type="Gene3D" id="3.40.50.720">
    <property type="entry name" value="NAD(P)-binding Rossmann-like Domain"/>
    <property type="match status" value="1"/>
</dbReference>
<keyword evidence="12" id="KW-1185">Reference proteome</keyword>
<dbReference type="GO" id="GO:0050577">
    <property type="term" value="F:GDP-L-fucose synthase activity"/>
    <property type="evidence" value="ECO:0007669"/>
    <property type="project" value="UniProtKB-UniRule"/>
</dbReference>
<protein>
    <recommendedName>
        <fullName evidence="3 9">GDP-L-fucose synthase</fullName>
        <ecNumber evidence="3 9">1.1.1.271</ecNumber>
    </recommendedName>
    <alternativeName>
        <fullName evidence="9">GDP-4-keto-6-deoxy-D-mannose-3,5-epimerase-4-reductase</fullName>
    </alternativeName>
</protein>
<dbReference type="SUPFAM" id="SSF51735">
    <property type="entry name" value="NAD(P)-binding Rossmann-fold domains"/>
    <property type="match status" value="1"/>
</dbReference>
<dbReference type="HAMAP" id="MF_00956">
    <property type="entry name" value="GDP_fucose_synth"/>
    <property type="match status" value="1"/>
</dbReference>
<feature type="binding site" evidence="9">
    <location>
        <position position="137"/>
    </location>
    <ligand>
        <name>NADP(+)</name>
        <dbReference type="ChEBI" id="CHEBI:58349"/>
    </ligand>
</feature>
<feature type="site" description="Important for catalytic activity" evidence="9">
    <location>
        <position position="104"/>
    </location>
</feature>
<dbReference type="InterPro" id="IPR036291">
    <property type="entry name" value="NAD(P)-bd_dom_sf"/>
</dbReference>
<dbReference type="GO" id="GO:0042351">
    <property type="term" value="P:'de novo' GDP-L-fucose biosynthetic process"/>
    <property type="evidence" value="ECO:0007669"/>
    <property type="project" value="UniProtKB-UniRule"/>
</dbReference>
<evidence type="ECO:0000256" key="2">
    <source>
        <dbReference type="ARBA" id="ARBA00005959"/>
    </source>
</evidence>
<dbReference type="Proteomes" id="UP000825051">
    <property type="component" value="Chromosome"/>
</dbReference>
<feature type="site" description="Important for catalytic activity" evidence="9">
    <location>
        <position position="106"/>
    </location>
</feature>
<comment type="function">
    <text evidence="9">Catalyzes the two-step NADP-dependent conversion of GDP-4-dehydro-6-deoxy-D-mannose to GDP-fucose, involving an epimerase and a reductase reaction.</text>
</comment>
<dbReference type="Pfam" id="PF01370">
    <property type="entry name" value="Epimerase"/>
    <property type="match status" value="1"/>
</dbReference>
<keyword evidence="7 9" id="KW-0511">Multifunctional enzyme</keyword>
<comment type="catalytic activity">
    <reaction evidence="8 9">
        <text>GDP-beta-L-fucose + NADP(+) = GDP-4-dehydro-alpha-D-rhamnose + NADPH + H(+)</text>
        <dbReference type="Rhea" id="RHEA:18885"/>
        <dbReference type="ChEBI" id="CHEBI:15378"/>
        <dbReference type="ChEBI" id="CHEBI:57273"/>
        <dbReference type="ChEBI" id="CHEBI:57783"/>
        <dbReference type="ChEBI" id="CHEBI:57964"/>
        <dbReference type="ChEBI" id="CHEBI:58349"/>
        <dbReference type="EC" id="1.1.1.271"/>
    </reaction>
</comment>
<feature type="active site" description="Proton donor/acceptor" evidence="9">
    <location>
        <position position="133"/>
    </location>
</feature>
<feature type="binding site" evidence="9">
    <location>
        <begin position="160"/>
        <end position="163"/>
    </location>
    <ligand>
        <name>NADP(+)</name>
        <dbReference type="ChEBI" id="CHEBI:58349"/>
    </ligand>
</feature>
<evidence type="ECO:0000256" key="6">
    <source>
        <dbReference type="ARBA" id="ARBA00023235"/>
    </source>
</evidence>
<dbReference type="PANTHER" id="PTHR43238:SF1">
    <property type="entry name" value="GDP-L-FUCOSE SYNTHASE"/>
    <property type="match status" value="1"/>
</dbReference>
<feature type="binding site" evidence="9">
    <location>
        <begin position="102"/>
        <end position="105"/>
    </location>
    <ligand>
        <name>NADP(+)</name>
        <dbReference type="ChEBI" id="CHEBI:58349"/>
    </ligand>
</feature>
<evidence type="ECO:0000256" key="3">
    <source>
        <dbReference type="ARBA" id="ARBA00012371"/>
    </source>
</evidence>
<evidence type="ECO:0000256" key="4">
    <source>
        <dbReference type="ARBA" id="ARBA00022857"/>
    </source>
</evidence>
<keyword evidence="4 9" id="KW-0521">NADP</keyword>
<accession>A0A8F9TRX2</accession>
<feature type="binding site" evidence="9">
    <location>
        <begin position="7"/>
        <end position="13"/>
    </location>
    <ligand>
        <name>NADP(+)</name>
        <dbReference type="ChEBI" id="CHEBI:58349"/>
    </ligand>
</feature>
<dbReference type="EC" id="1.1.1.271" evidence="3 9"/>
<dbReference type="RefSeq" id="WP_220160999.1">
    <property type="nucleotide sequence ID" value="NZ_CP080507.1"/>
</dbReference>
<feature type="domain" description="NAD-dependent epimerase/dehydratase" evidence="10">
    <location>
        <begin position="3"/>
        <end position="234"/>
    </location>
</feature>
<evidence type="ECO:0000313" key="12">
    <source>
        <dbReference type="Proteomes" id="UP000825051"/>
    </source>
</evidence>